<protein>
    <recommendedName>
        <fullName evidence="2">23S rRNA (Pseudouridine(1915)-N(3))-methyltransferase RlmH</fullName>
    </recommendedName>
</protein>
<organism evidence="1">
    <name type="scientific">hydrothermal vent metagenome</name>
    <dbReference type="NCBI Taxonomy" id="652676"/>
    <lineage>
        <taxon>unclassified sequences</taxon>
        <taxon>metagenomes</taxon>
        <taxon>ecological metagenomes</taxon>
    </lineage>
</organism>
<dbReference type="GO" id="GO:0008168">
    <property type="term" value="F:methyltransferase activity"/>
    <property type="evidence" value="ECO:0007669"/>
    <property type="project" value="InterPro"/>
</dbReference>
<dbReference type="GO" id="GO:0006364">
    <property type="term" value="P:rRNA processing"/>
    <property type="evidence" value="ECO:0007669"/>
    <property type="project" value="InterPro"/>
</dbReference>
<evidence type="ECO:0008006" key="2">
    <source>
        <dbReference type="Google" id="ProtNLM"/>
    </source>
</evidence>
<dbReference type="Gene3D" id="3.40.1280.10">
    <property type="match status" value="1"/>
</dbReference>
<dbReference type="InterPro" id="IPR029026">
    <property type="entry name" value="tRNA_m1G_MTases_N"/>
</dbReference>
<name>A0A160VK18_9ZZZZ</name>
<reference evidence="1" key="1">
    <citation type="submission" date="2015-10" db="EMBL/GenBank/DDBJ databases">
        <authorList>
            <person name="Gilbert D.G."/>
        </authorList>
    </citation>
    <scope>NUCLEOTIDE SEQUENCE</scope>
</reference>
<dbReference type="InterPro" id="IPR029028">
    <property type="entry name" value="Alpha/beta_knot_MTases"/>
</dbReference>
<dbReference type="EMBL" id="FAXC01000493">
    <property type="protein sequence ID" value="CUV10769.1"/>
    <property type="molecule type" value="Genomic_DNA"/>
</dbReference>
<evidence type="ECO:0000313" key="1">
    <source>
        <dbReference type="EMBL" id="CUV10769.1"/>
    </source>
</evidence>
<dbReference type="InterPro" id="IPR003742">
    <property type="entry name" value="RlmH-like"/>
</dbReference>
<dbReference type="Pfam" id="PF02590">
    <property type="entry name" value="SPOUT_MTase"/>
    <property type="match status" value="1"/>
</dbReference>
<proteinExistence type="predicted"/>
<dbReference type="SUPFAM" id="SSF75217">
    <property type="entry name" value="alpha/beta knot"/>
    <property type="match status" value="1"/>
</dbReference>
<dbReference type="AlphaFoldDB" id="A0A160VK18"/>
<accession>A0A160VK18</accession>
<gene>
    <name evidence="1" type="ORF">MGWOODY_Mmi2599</name>
</gene>
<sequence length="43" mass="5121">MKLKILSVGKIKNNNLDEMVKMFLLEQIYRAISILENRKYHKG</sequence>